<dbReference type="PRINTS" id="PR00070">
    <property type="entry name" value="DHFR"/>
</dbReference>
<name>A0A4R6V068_9GAMM</name>
<evidence type="ECO:0000256" key="4">
    <source>
        <dbReference type="ARBA" id="ARBA00022563"/>
    </source>
</evidence>
<keyword evidence="6 8" id="KW-0560">Oxidoreductase</keyword>
<dbReference type="GO" id="GO:0004146">
    <property type="term" value="F:dihydrofolate reductase activity"/>
    <property type="evidence" value="ECO:0007669"/>
    <property type="project" value="UniProtKB-EC"/>
</dbReference>
<dbReference type="GO" id="GO:0070401">
    <property type="term" value="F:NADP+ binding"/>
    <property type="evidence" value="ECO:0007669"/>
    <property type="project" value="UniProtKB-ARBA"/>
</dbReference>
<dbReference type="SUPFAM" id="SSF53597">
    <property type="entry name" value="Dihydrofolate reductase-like"/>
    <property type="match status" value="1"/>
</dbReference>
<sequence length="191" mass="21435">MADVHSRPRIALIAAMAANRVIGQGNKMPWHLPADLKHFKRLTIGKPIVMGRKTFESIGSKPLPGRVNIVITRQADFRPTGVVVAPDLQKALEIAAGHALDEIMVIGGATVYEQALPLADRLYLTFIQLHVQGDAHFPDLRQFKWNEISSESHTPDAENPYNYSFVTYERAADIQRTVNEKAAEEKWRLIE</sequence>
<evidence type="ECO:0000256" key="5">
    <source>
        <dbReference type="ARBA" id="ARBA00022857"/>
    </source>
</evidence>
<gene>
    <name evidence="11" type="ORF">EV696_10488</name>
</gene>
<dbReference type="EMBL" id="SNYM01000004">
    <property type="protein sequence ID" value="TDQ49384.1"/>
    <property type="molecule type" value="Genomic_DNA"/>
</dbReference>
<evidence type="ECO:0000256" key="8">
    <source>
        <dbReference type="PIRNR" id="PIRNR000194"/>
    </source>
</evidence>
<proteinExistence type="inferred from homology"/>
<comment type="similarity">
    <text evidence="2 8 9">Belongs to the dihydrofolate reductase family.</text>
</comment>
<comment type="catalytic activity">
    <reaction evidence="8">
        <text>(6S)-5,6,7,8-tetrahydrofolate + NADP(+) = 7,8-dihydrofolate + NADPH + H(+)</text>
        <dbReference type="Rhea" id="RHEA:15009"/>
        <dbReference type="ChEBI" id="CHEBI:15378"/>
        <dbReference type="ChEBI" id="CHEBI:57451"/>
        <dbReference type="ChEBI" id="CHEBI:57453"/>
        <dbReference type="ChEBI" id="CHEBI:57783"/>
        <dbReference type="ChEBI" id="CHEBI:58349"/>
        <dbReference type="EC" id="1.5.1.3"/>
    </reaction>
</comment>
<evidence type="ECO:0000259" key="10">
    <source>
        <dbReference type="PROSITE" id="PS51330"/>
    </source>
</evidence>
<dbReference type="GO" id="GO:0006730">
    <property type="term" value="P:one-carbon metabolic process"/>
    <property type="evidence" value="ECO:0007669"/>
    <property type="project" value="UniProtKB-KW"/>
</dbReference>
<evidence type="ECO:0000256" key="6">
    <source>
        <dbReference type="ARBA" id="ARBA00023002"/>
    </source>
</evidence>
<dbReference type="InterPro" id="IPR012259">
    <property type="entry name" value="DHFR"/>
</dbReference>
<dbReference type="PIRSF" id="PIRSF000194">
    <property type="entry name" value="DHFR"/>
    <property type="match status" value="1"/>
</dbReference>
<dbReference type="AlphaFoldDB" id="A0A4R6V068"/>
<dbReference type="InterPro" id="IPR001796">
    <property type="entry name" value="DHFR_dom"/>
</dbReference>
<comment type="pathway">
    <text evidence="1 8">Cofactor biosynthesis; tetrahydrofolate biosynthesis; 5,6,7,8-tetrahydrofolate from 7,8-dihydrofolate: step 1/1.</text>
</comment>
<dbReference type="Gene3D" id="3.40.430.10">
    <property type="entry name" value="Dihydrofolate Reductase, subunit A"/>
    <property type="match status" value="1"/>
</dbReference>
<dbReference type="InterPro" id="IPR024072">
    <property type="entry name" value="DHFR-like_dom_sf"/>
</dbReference>
<dbReference type="PROSITE" id="PS00075">
    <property type="entry name" value="DHFR_1"/>
    <property type="match status" value="1"/>
</dbReference>
<dbReference type="FunFam" id="3.40.430.10:FF:000001">
    <property type="entry name" value="Dihydrofolate reductase"/>
    <property type="match status" value="1"/>
</dbReference>
<protein>
    <recommendedName>
        <fullName evidence="3 8">Dihydrofolate reductase</fullName>
        <ecNumber evidence="3 8">1.5.1.3</ecNumber>
    </recommendedName>
</protein>
<dbReference type="NCBIfam" id="NF008037">
    <property type="entry name" value="PRK10769.1"/>
    <property type="match status" value="1"/>
</dbReference>
<evidence type="ECO:0000256" key="3">
    <source>
        <dbReference type="ARBA" id="ARBA00012856"/>
    </source>
</evidence>
<dbReference type="OrthoDB" id="9804315at2"/>
<dbReference type="UniPathway" id="UPA00077">
    <property type="reaction ID" value="UER00158"/>
</dbReference>
<dbReference type="Pfam" id="PF00186">
    <property type="entry name" value="DHFR_1"/>
    <property type="match status" value="1"/>
</dbReference>
<dbReference type="PROSITE" id="PS51330">
    <property type="entry name" value="DHFR_2"/>
    <property type="match status" value="1"/>
</dbReference>
<evidence type="ECO:0000313" key="11">
    <source>
        <dbReference type="EMBL" id="TDQ49384.1"/>
    </source>
</evidence>
<dbReference type="GO" id="GO:0005829">
    <property type="term" value="C:cytosol"/>
    <property type="evidence" value="ECO:0007669"/>
    <property type="project" value="TreeGrafter"/>
</dbReference>
<keyword evidence="12" id="KW-1185">Reference proteome</keyword>
<dbReference type="PANTHER" id="PTHR48069">
    <property type="entry name" value="DIHYDROFOLATE REDUCTASE"/>
    <property type="match status" value="1"/>
</dbReference>
<dbReference type="CDD" id="cd00209">
    <property type="entry name" value="DHFR"/>
    <property type="match status" value="1"/>
</dbReference>
<evidence type="ECO:0000256" key="2">
    <source>
        <dbReference type="ARBA" id="ARBA00009539"/>
    </source>
</evidence>
<evidence type="ECO:0000256" key="7">
    <source>
        <dbReference type="ARBA" id="ARBA00025067"/>
    </source>
</evidence>
<dbReference type="PANTHER" id="PTHR48069:SF3">
    <property type="entry name" value="DIHYDROFOLATE REDUCTASE"/>
    <property type="match status" value="1"/>
</dbReference>
<dbReference type="InterPro" id="IPR017925">
    <property type="entry name" value="DHFR_CS"/>
</dbReference>
<keyword evidence="4 8" id="KW-0554">One-carbon metabolism</keyword>
<dbReference type="GO" id="GO:0046655">
    <property type="term" value="P:folic acid metabolic process"/>
    <property type="evidence" value="ECO:0007669"/>
    <property type="project" value="TreeGrafter"/>
</dbReference>
<accession>A0A4R6V068</accession>
<evidence type="ECO:0000313" key="12">
    <source>
        <dbReference type="Proteomes" id="UP000295375"/>
    </source>
</evidence>
<feature type="domain" description="DHFR" evidence="10">
    <location>
        <begin position="9"/>
        <end position="170"/>
    </location>
</feature>
<dbReference type="GO" id="GO:0046654">
    <property type="term" value="P:tetrahydrofolate biosynthetic process"/>
    <property type="evidence" value="ECO:0007669"/>
    <property type="project" value="UniProtKB-UniPathway"/>
</dbReference>
<dbReference type="RefSeq" id="WP_133588922.1">
    <property type="nucleotide sequence ID" value="NZ_CP037953.1"/>
</dbReference>
<keyword evidence="5 8" id="KW-0521">NADP</keyword>
<evidence type="ECO:0000256" key="1">
    <source>
        <dbReference type="ARBA" id="ARBA00004903"/>
    </source>
</evidence>
<dbReference type="GO" id="GO:0046452">
    <property type="term" value="P:dihydrofolate metabolic process"/>
    <property type="evidence" value="ECO:0007669"/>
    <property type="project" value="TreeGrafter"/>
</dbReference>
<evidence type="ECO:0000256" key="9">
    <source>
        <dbReference type="RuleBase" id="RU004474"/>
    </source>
</evidence>
<organism evidence="11 12">
    <name type="scientific">Permianibacter aggregans</name>
    <dbReference type="NCBI Taxonomy" id="1510150"/>
    <lineage>
        <taxon>Bacteria</taxon>
        <taxon>Pseudomonadati</taxon>
        <taxon>Pseudomonadota</taxon>
        <taxon>Gammaproteobacteria</taxon>
        <taxon>Pseudomonadales</taxon>
        <taxon>Pseudomonadaceae</taxon>
        <taxon>Permianibacter</taxon>
    </lineage>
</organism>
<reference evidence="11 12" key="1">
    <citation type="submission" date="2019-03" db="EMBL/GenBank/DDBJ databases">
        <title>Genomic Encyclopedia of Type Strains, Phase IV (KMG-IV): sequencing the most valuable type-strain genomes for metagenomic binning, comparative biology and taxonomic classification.</title>
        <authorList>
            <person name="Goeker M."/>
        </authorList>
    </citation>
    <scope>NUCLEOTIDE SEQUENCE [LARGE SCALE GENOMIC DNA]</scope>
    <source>
        <strain evidence="11 12">DSM 103792</strain>
    </source>
</reference>
<dbReference type="Proteomes" id="UP000295375">
    <property type="component" value="Unassembled WGS sequence"/>
</dbReference>
<dbReference type="EC" id="1.5.1.3" evidence="3 8"/>
<comment type="function">
    <text evidence="7 8">Key enzyme in folate metabolism. Catalyzes an essential reaction for de novo glycine and purine synthesis, and for DNA precursor synthesis.</text>
</comment>
<comment type="caution">
    <text evidence="11">The sequence shown here is derived from an EMBL/GenBank/DDBJ whole genome shotgun (WGS) entry which is preliminary data.</text>
</comment>